<accession>B9T4Z0</accession>
<keyword evidence="2" id="KW-1185">Reference proteome</keyword>
<dbReference type="InParanoid" id="B9T4Z0"/>
<dbReference type="EMBL" id="EQ974499">
    <property type="protein sequence ID" value="EEF29066.1"/>
    <property type="molecule type" value="Genomic_DNA"/>
</dbReference>
<evidence type="ECO:0000313" key="2">
    <source>
        <dbReference type="Proteomes" id="UP000008311"/>
    </source>
</evidence>
<dbReference type="Proteomes" id="UP000008311">
    <property type="component" value="Unassembled WGS sequence"/>
</dbReference>
<sequence length="113" mass="12531">MVEMFGQDRMKVFQMEHLIDNYVSVTISAIRRLELQNLASQAQPPLQNSISASMPPGLDPNSILMVVPLAFGTCNCCMSSTAGIVLKHTEEKFLSIYGFTEHRNNGTGIEVRL</sequence>
<dbReference type="AlphaFoldDB" id="B9T4Z0"/>
<gene>
    <name evidence="1" type="ORF">RCOM_0664200</name>
</gene>
<organism evidence="1 2">
    <name type="scientific">Ricinus communis</name>
    <name type="common">Castor bean</name>
    <dbReference type="NCBI Taxonomy" id="3988"/>
    <lineage>
        <taxon>Eukaryota</taxon>
        <taxon>Viridiplantae</taxon>
        <taxon>Streptophyta</taxon>
        <taxon>Embryophyta</taxon>
        <taxon>Tracheophyta</taxon>
        <taxon>Spermatophyta</taxon>
        <taxon>Magnoliopsida</taxon>
        <taxon>eudicotyledons</taxon>
        <taxon>Gunneridae</taxon>
        <taxon>Pentapetalae</taxon>
        <taxon>rosids</taxon>
        <taxon>fabids</taxon>
        <taxon>Malpighiales</taxon>
        <taxon>Euphorbiaceae</taxon>
        <taxon>Acalyphoideae</taxon>
        <taxon>Acalypheae</taxon>
        <taxon>Ricinus</taxon>
    </lineage>
</organism>
<proteinExistence type="predicted"/>
<name>B9T4Z0_RICCO</name>
<reference evidence="2" key="1">
    <citation type="journal article" date="2010" name="Nat. Biotechnol.">
        <title>Draft genome sequence of the oilseed species Ricinus communis.</title>
        <authorList>
            <person name="Chan A.P."/>
            <person name="Crabtree J."/>
            <person name="Zhao Q."/>
            <person name="Lorenzi H."/>
            <person name="Orvis J."/>
            <person name="Puiu D."/>
            <person name="Melake-Berhan A."/>
            <person name="Jones K.M."/>
            <person name="Redman J."/>
            <person name="Chen G."/>
            <person name="Cahoon E.B."/>
            <person name="Gedil M."/>
            <person name="Stanke M."/>
            <person name="Haas B.J."/>
            <person name="Wortman J.R."/>
            <person name="Fraser-Liggett C.M."/>
            <person name="Ravel J."/>
            <person name="Rabinowicz P.D."/>
        </authorList>
    </citation>
    <scope>NUCLEOTIDE SEQUENCE [LARGE SCALE GENOMIC DNA]</scope>
    <source>
        <strain evidence="2">cv. Hale</strain>
    </source>
</reference>
<protein>
    <submittedName>
        <fullName evidence="1">Uncharacterized protein</fullName>
    </submittedName>
</protein>
<evidence type="ECO:0000313" key="1">
    <source>
        <dbReference type="EMBL" id="EEF29066.1"/>
    </source>
</evidence>